<reference evidence="2" key="1">
    <citation type="journal article" date="2019" name="Int. J. Syst. Evol. Microbiol.">
        <title>The Global Catalogue of Microorganisms (GCM) 10K type strain sequencing project: providing services to taxonomists for standard genome sequencing and annotation.</title>
        <authorList>
            <consortium name="The Broad Institute Genomics Platform"/>
            <consortium name="The Broad Institute Genome Sequencing Center for Infectious Disease"/>
            <person name="Wu L."/>
            <person name="Ma J."/>
        </authorList>
    </citation>
    <scope>NUCLEOTIDE SEQUENCE [LARGE SCALE GENOMIC DNA]</scope>
    <source>
        <strain evidence="2">CECT 7806</strain>
    </source>
</reference>
<keyword evidence="2" id="KW-1185">Reference proteome</keyword>
<comment type="caution">
    <text evidence="1">The sequence shown here is derived from an EMBL/GenBank/DDBJ whole genome shotgun (WGS) entry which is preliminary data.</text>
</comment>
<sequence length="44" mass="4937">MITAAVLLLMPVLLTALTFAVGERLEPFPNKDDLWQLPRRSSVL</sequence>
<evidence type="ECO:0000313" key="1">
    <source>
        <dbReference type="EMBL" id="MDN3575082.1"/>
    </source>
</evidence>
<protein>
    <submittedName>
        <fullName evidence="1">Uncharacterized protein</fullName>
    </submittedName>
</protein>
<proteinExistence type="predicted"/>
<accession>A0ABT8AZP5</accession>
<organism evidence="1 2">
    <name type="scientific">Methylobacterium longum</name>
    <dbReference type="NCBI Taxonomy" id="767694"/>
    <lineage>
        <taxon>Bacteria</taxon>
        <taxon>Pseudomonadati</taxon>
        <taxon>Pseudomonadota</taxon>
        <taxon>Alphaproteobacteria</taxon>
        <taxon>Hyphomicrobiales</taxon>
        <taxon>Methylobacteriaceae</taxon>
        <taxon>Methylobacterium</taxon>
    </lineage>
</organism>
<dbReference type="Proteomes" id="UP001244297">
    <property type="component" value="Unassembled WGS sequence"/>
</dbReference>
<dbReference type="EMBL" id="JAUFPT010000140">
    <property type="protein sequence ID" value="MDN3575082.1"/>
    <property type="molecule type" value="Genomic_DNA"/>
</dbReference>
<evidence type="ECO:0000313" key="2">
    <source>
        <dbReference type="Proteomes" id="UP001244297"/>
    </source>
</evidence>
<gene>
    <name evidence="1" type="ORF">QWZ18_31355</name>
</gene>
<name>A0ABT8AZP5_9HYPH</name>
<dbReference type="RefSeq" id="WP_283206483.1">
    <property type="nucleotide sequence ID" value="NZ_BPQS01000069.1"/>
</dbReference>